<evidence type="ECO:0000256" key="1">
    <source>
        <dbReference type="SAM" id="MobiDB-lite"/>
    </source>
</evidence>
<protein>
    <submittedName>
        <fullName evidence="2">Ras-related protein RABE1c-like</fullName>
    </submittedName>
</protein>
<name>A0A2P2K7D7_RHIMU</name>
<sequence>MQEFAALRNKNRNKPKKGKNRIKFQLPRRIKMTPGRKFIRHLKTNFSSRSADSDIIKARELGPNSVRIRSTINRNKT</sequence>
<feature type="compositionally biased region" description="Basic residues" evidence="1">
    <location>
        <begin position="9"/>
        <end position="20"/>
    </location>
</feature>
<accession>A0A2P2K7D7</accession>
<dbReference type="EMBL" id="GGEC01021152">
    <property type="protein sequence ID" value="MBX01636.1"/>
    <property type="molecule type" value="Transcribed_RNA"/>
</dbReference>
<dbReference type="AlphaFoldDB" id="A0A2P2K7D7"/>
<evidence type="ECO:0000313" key="2">
    <source>
        <dbReference type="EMBL" id="MBX01636.1"/>
    </source>
</evidence>
<organism evidence="2">
    <name type="scientific">Rhizophora mucronata</name>
    <name type="common">Asiatic mangrove</name>
    <dbReference type="NCBI Taxonomy" id="61149"/>
    <lineage>
        <taxon>Eukaryota</taxon>
        <taxon>Viridiplantae</taxon>
        <taxon>Streptophyta</taxon>
        <taxon>Embryophyta</taxon>
        <taxon>Tracheophyta</taxon>
        <taxon>Spermatophyta</taxon>
        <taxon>Magnoliopsida</taxon>
        <taxon>eudicotyledons</taxon>
        <taxon>Gunneridae</taxon>
        <taxon>Pentapetalae</taxon>
        <taxon>rosids</taxon>
        <taxon>fabids</taxon>
        <taxon>Malpighiales</taxon>
        <taxon>Rhizophoraceae</taxon>
        <taxon>Rhizophora</taxon>
    </lineage>
</organism>
<reference evidence="2" key="1">
    <citation type="submission" date="2018-02" db="EMBL/GenBank/DDBJ databases">
        <title>Rhizophora mucronata_Transcriptome.</title>
        <authorList>
            <person name="Meera S.P."/>
            <person name="Sreeshan A."/>
            <person name="Augustine A."/>
        </authorList>
    </citation>
    <scope>NUCLEOTIDE SEQUENCE</scope>
    <source>
        <tissue evidence="2">Leaf</tissue>
    </source>
</reference>
<proteinExistence type="predicted"/>
<feature type="region of interest" description="Disordered" evidence="1">
    <location>
        <begin position="1"/>
        <end position="20"/>
    </location>
</feature>